<evidence type="ECO:0000313" key="2">
    <source>
        <dbReference type="Proteomes" id="UP000829476"/>
    </source>
</evidence>
<evidence type="ECO:0000313" key="1">
    <source>
        <dbReference type="EMBL" id="UNY98196.1"/>
    </source>
</evidence>
<keyword evidence="2" id="KW-1185">Reference proteome</keyword>
<gene>
    <name evidence="1" type="ORF">MQE36_14030</name>
</gene>
<organism evidence="1 2">
    <name type="scientific">Zhouia spongiae</name>
    <dbReference type="NCBI Taxonomy" id="2202721"/>
    <lineage>
        <taxon>Bacteria</taxon>
        <taxon>Pseudomonadati</taxon>
        <taxon>Bacteroidota</taxon>
        <taxon>Flavobacteriia</taxon>
        <taxon>Flavobacteriales</taxon>
        <taxon>Flavobacteriaceae</taxon>
        <taxon>Zhouia</taxon>
    </lineage>
</organism>
<dbReference type="RefSeq" id="WP_242936603.1">
    <property type="nucleotide sequence ID" value="NZ_CP094326.1"/>
</dbReference>
<accession>A0ABY3YL26</accession>
<protein>
    <submittedName>
        <fullName evidence="1">Uncharacterized protein</fullName>
    </submittedName>
</protein>
<sequence>MKHLILFIAITTLFKPLWPVVDYVINYEYISEVLCENKDRPELHCDGKCYLSKMLAQESNKNDKNPFEGKQLKTEILQIVYFENFSFKNTFAINQIQEPIFGQDEDISSNLFTFTIPHPPNS</sequence>
<name>A0ABY3YL26_9FLAO</name>
<dbReference type="EMBL" id="CP094326">
    <property type="protein sequence ID" value="UNY98196.1"/>
    <property type="molecule type" value="Genomic_DNA"/>
</dbReference>
<proteinExistence type="predicted"/>
<dbReference type="Proteomes" id="UP000829476">
    <property type="component" value="Chromosome"/>
</dbReference>
<reference evidence="1 2" key="1">
    <citation type="journal article" date="2018" name="Int. J. Syst. Evol. Microbiol.">
        <title>Zhouia spongiae sp. nov., isolated from a marine sponge.</title>
        <authorList>
            <person name="Zhuang L."/>
            <person name="Lin B."/>
            <person name="Qin F."/>
            <person name="Luo L."/>
        </authorList>
    </citation>
    <scope>NUCLEOTIDE SEQUENCE [LARGE SCALE GENOMIC DNA]</scope>
    <source>
        <strain evidence="1 2">HN-Y44</strain>
    </source>
</reference>